<comment type="catalytic activity">
    <reaction evidence="1 7">
        <text>3-dehydroquinate = 3-dehydroshikimate + H2O</text>
        <dbReference type="Rhea" id="RHEA:21096"/>
        <dbReference type="ChEBI" id="CHEBI:15377"/>
        <dbReference type="ChEBI" id="CHEBI:16630"/>
        <dbReference type="ChEBI" id="CHEBI:32364"/>
        <dbReference type="EC" id="4.2.1.10"/>
    </reaction>
</comment>
<dbReference type="Proteomes" id="UP001164803">
    <property type="component" value="Chromosome"/>
</dbReference>
<comment type="similarity">
    <text evidence="3 7">Belongs to the type-II 3-dehydroquinase family.</text>
</comment>
<evidence type="ECO:0000256" key="3">
    <source>
        <dbReference type="ARBA" id="ARBA00011037"/>
    </source>
</evidence>
<dbReference type="InterPro" id="IPR036441">
    <property type="entry name" value="DHquinase_II_sf"/>
</dbReference>
<evidence type="ECO:0000256" key="2">
    <source>
        <dbReference type="ARBA" id="ARBA00004902"/>
    </source>
</evidence>
<accession>A0ABY6Z7V0</accession>
<evidence type="ECO:0000313" key="8">
    <source>
        <dbReference type="EMBL" id="WAH38993.1"/>
    </source>
</evidence>
<feature type="active site" description="Proton acceptor" evidence="7">
    <location>
        <position position="25"/>
    </location>
</feature>
<feature type="binding site" evidence="7">
    <location>
        <position position="82"/>
    </location>
    <ligand>
        <name>substrate</name>
    </ligand>
</feature>
<feature type="binding site" evidence="7">
    <location>
        <position position="89"/>
    </location>
    <ligand>
        <name>substrate</name>
    </ligand>
</feature>
<feature type="active site" description="Proton donor" evidence="7">
    <location>
        <position position="102"/>
    </location>
</feature>
<dbReference type="PIRSF" id="PIRSF001399">
    <property type="entry name" value="DHquinase_II"/>
    <property type="match status" value="1"/>
</dbReference>
<evidence type="ECO:0000256" key="5">
    <source>
        <dbReference type="ARBA" id="ARBA00012060"/>
    </source>
</evidence>
<dbReference type="NCBIfam" id="TIGR01088">
    <property type="entry name" value="aroQ"/>
    <property type="match status" value="1"/>
</dbReference>
<dbReference type="InterPro" id="IPR001874">
    <property type="entry name" value="DHquinase_II"/>
</dbReference>
<feature type="binding site" evidence="7">
    <location>
        <position position="113"/>
    </location>
    <ligand>
        <name>substrate</name>
    </ligand>
</feature>
<evidence type="ECO:0000256" key="1">
    <source>
        <dbReference type="ARBA" id="ARBA00001864"/>
    </source>
</evidence>
<reference evidence="8" key="1">
    <citation type="submission" date="2022-08" db="EMBL/GenBank/DDBJ databases">
        <title>Alicyclobacillus dauci DSM2870, complete genome.</title>
        <authorList>
            <person name="Wang Q."/>
            <person name="Cai R."/>
            <person name="Wang Z."/>
        </authorList>
    </citation>
    <scope>NUCLEOTIDE SEQUENCE</scope>
    <source>
        <strain evidence="8">DSM 28700</strain>
    </source>
</reference>
<keyword evidence="6 7" id="KW-0456">Lyase</keyword>
<evidence type="ECO:0000313" key="9">
    <source>
        <dbReference type="Proteomes" id="UP001164803"/>
    </source>
</evidence>
<protein>
    <recommendedName>
        <fullName evidence="5 7">3-dehydroquinate dehydratase</fullName>
        <shortName evidence="7">3-dehydroquinase</shortName>
        <ecNumber evidence="5 7">4.2.1.10</ecNumber>
    </recommendedName>
    <alternativeName>
        <fullName evidence="7">Type II DHQase</fullName>
    </alternativeName>
</protein>
<organism evidence="8 9">
    <name type="scientific">Alicyclobacillus dauci</name>
    <dbReference type="NCBI Taxonomy" id="1475485"/>
    <lineage>
        <taxon>Bacteria</taxon>
        <taxon>Bacillati</taxon>
        <taxon>Bacillota</taxon>
        <taxon>Bacilli</taxon>
        <taxon>Bacillales</taxon>
        <taxon>Alicyclobacillaceae</taxon>
        <taxon>Alicyclobacillus</taxon>
    </lineage>
</organism>
<name>A0ABY6Z7V0_9BACL</name>
<sequence>MSAPYLLLVNGPNLNRLGVRKPDTYGRQTLSDIIALARNTAEPHGLAVVDFQSNHEGALIDFLQERGPGAAGIVINPGAFGHYSYALRDCLEDIDRPTIEVHISNVHKRESFRHHLVLSDVVIGQVVGLGTEGYRYAVEALCRRFKQSHDLDSD</sequence>
<gene>
    <name evidence="7 8" type="primary">aroQ</name>
    <name evidence="8" type="ORF">NZD86_11175</name>
</gene>
<dbReference type="PANTHER" id="PTHR21272:SF3">
    <property type="entry name" value="CATABOLIC 3-DEHYDROQUINASE"/>
    <property type="match status" value="1"/>
</dbReference>
<dbReference type="PANTHER" id="PTHR21272">
    <property type="entry name" value="CATABOLIC 3-DEHYDROQUINASE"/>
    <property type="match status" value="1"/>
</dbReference>
<dbReference type="Gene3D" id="3.40.50.9100">
    <property type="entry name" value="Dehydroquinase, class II"/>
    <property type="match status" value="1"/>
</dbReference>
<dbReference type="HAMAP" id="MF_00169">
    <property type="entry name" value="AroQ"/>
    <property type="match status" value="1"/>
</dbReference>
<dbReference type="CDD" id="cd00466">
    <property type="entry name" value="DHQase_II"/>
    <property type="match status" value="1"/>
</dbReference>
<feature type="site" description="Transition state stabilizer" evidence="7">
    <location>
        <position position="20"/>
    </location>
</feature>
<dbReference type="GO" id="GO:0003855">
    <property type="term" value="F:3-dehydroquinate dehydratase activity"/>
    <property type="evidence" value="ECO:0007669"/>
    <property type="project" value="UniProtKB-EC"/>
</dbReference>
<dbReference type="RefSeq" id="WP_268046620.1">
    <property type="nucleotide sequence ID" value="NZ_CP104064.1"/>
</dbReference>
<feature type="binding site" evidence="7">
    <location>
        <begin position="103"/>
        <end position="104"/>
    </location>
    <ligand>
        <name>substrate</name>
    </ligand>
</feature>
<keyword evidence="7" id="KW-0057">Aromatic amino acid biosynthesis</keyword>
<keyword evidence="9" id="KW-1185">Reference proteome</keyword>
<evidence type="ECO:0000256" key="7">
    <source>
        <dbReference type="HAMAP-Rule" id="MF_00169"/>
    </source>
</evidence>
<evidence type="ECO:0000256" key="4">
    <source>
        <dbReference type="ARBA" id="ARBA00011193"/>
    </source>
</evidence>
<comment type="pathway">
    <text evidence="2 7">Metabolic intermediate biosynthesis; chorismate biosynthesis; chorismate from D-erythrose 4-phosphate and phosphoenolpyruvate: step 3/7.</text>
</comment>
<dbReference type="EC" id="4.2.1.10" evidence="5 7"/>
<keyword evidence="7" id="KW-0028">Amino-acid biosynthesis</keyword>
<dbReference type="SUPFAM" id="SSF52304">
    <property type="entry name" value="Type II 3-dehydroquinate dehydratase"/>
    <property type="match status" value="1"/>
</dbReference>
<proteinExistence type="inferred from homology"/>
<dbReference type="EMBL" id="CP104064">
    <property type="protein sequence ID" value="WAH38993.1"/>
    <property type="molecule type" value="Genomic_DNA"/>
</dbReference>
<dbReference type="NCBIfam" id="NF003807">
    <property type="entry name" value="PRK05395.1-4"/>
    <property type="match status" value="1"/>
</dbReference>
<comment type="function">
    <text evidence="7">Catalyzes a trans-dehydration via an enolate intermediate.</text>
</comment>
<dbReference type="NCBIfam" id="NF003805">
    <property type="entry name" value="PRK05395.1-2"/>
    <property type="match status" value="1"/>
</dbReference>
<feature type="binding site" evidence="7">
    <location>
        <position position="76"/>
    </location>
    <ligand>
        <name>substrate</name>
    </ligand>
</feature>
<evidence type="ECO:0000256" key="6">
    <source>
        <dbReference type="ARBA" id="ARBA00023239"/>
    </source>
</evidence>
<dbReference type="Pfam" id="PF01220">
    <property type="entry name" value="DHquinase_II"/>
    <property type="match status" value="1"/>
</dbReference>
<comment type="subunit">
    <text evidence="4 7">Homododecamer.</text>
</comment>